<gene>
    <name evidence="1" type="ORF">AAA083_10150</name>
</gene>
<dbReference type="Proteomes" id="UP001487305">
    <property type="component" value="Unassembled WGS sequence"/>
</dbReference>
<dbReference type="RefSeq" id="WP_102374252.1">
    <property type="nucleotide sequence ID" value="NZ_JBBNOP010000008.1"/>
</dbReference>
<evidence type="ECO:0000313" key="2">
    <source>
        <dbReference type="Proteomes" id="UP001487305"/>
    </source>
</evidence>
<proteinExistence type="predicted"/>
<evidence type="ECO:0008006" key="3">
    <source>
        <dbReference type="Google" id="ProtNLM"/>
    </source>
</evidence>
<reference evidence="1 2" key="1">
    <citation type="submission" date="2024-04" db="EMBL/GenBank/DDBJ databases">
        <title>Human intestinal bacterial collection.</title>
        <authorList>
            <person name="Pauvert C."/>
            <person name="Hitch T.C.A."/>
            <person name="Clavel T."/>
        </authorList>
    </citation>
    <scope>NUCLEOTIDE SEQUENCE [LARGE SCALE GENOMIC DNA]</scope>
    <source>
        <strain evidence="1 2">CLA-KB-H42</strain>
    </source>
</reference>
<keyword evidence="2" id="KW-1185">Reference proteome</keyword>
<dbReference type="EMBL" id="JBBNOP010000008">
    <property type="protein sequence ID" value="MEQ3363334.1"/>
    <property type="molecule type" value="Genomic_DNA"/>
</dbReference>
<sequence>MLQESIRRAADESQAEIDLILSQERLTYPFFSEHLRRFVLIRYALDPSDCEGTDDLDKLTLISLSKTLKMSKDLVADYEAGQNCDGATSATVKRSLLLMKIQKAFSIELSLPDLMGIDTLEDVARAVWRHLPISSKGA</sequence>
<comment type="caution">
    <text evidence="1">The sequence shown here is derived from an EMBL/GenBank/DDBJ whole genome shotgun (WGS) entry which is preliminary data.</text>
</comment>
<protein>
    <recommendedName>
        <fullName evidence="3">Carrier domain-containing protein</fullName>
    </recommendedName>
</protein>
<name>A0ABV1JE38_9ACTN</name>
<evidence type="ECO:0000313" key="1">
    <source>
        <dbReference type="EMBL" id="MEQ3363334.1"/>
    </source>
</evidence>
<organism evidence="1 2">
    <name type="scientific">Raoultibacter massiliensis</name>
    <dbReference type="NCBI Taxonomy" id="1852371"/>
    <lineage>
        <taxon>Bacteria</taxon>
        <taxon>Bacillati</taxon>
        <taxon>Actinomycetota</taxon>
        <taxon>Coriobacteriia</taxon>
        <taxon>Eggerthellales</taxon>
        <taxon>Eggerthellaceae</taxon>
        <taxon>Raoultibacter</taxon>
    </lineage>
</organism>
<accession>A0ABV1JE38</accession>